<dbReference type="EMBL" id="JARVKF010000001">
    <property type="protein sequence ID" value="KAK9426778.1"/>
    <property type="molecule type" value="Genomic_DNA"/>
</dbReference>
<gene>
    <name evidence="3" type="ORF">SUNI508_00305</name>
</gene>
<feature type="domain" description="Clr5" evidence="2">
    <location>
        <begin position="13"/>
        <end position="66"/>
    </location>
</feature>
<dbReference type="PANTHER" id="PTHR38788:SF3">
    <property type="entry name" value="CLR5 DOMAIN-CONTAINING PROTEIN"/>
    <property type="match status" value="1"/>
</dbReference>
<feature type="region of interest" description="Disordered" evidence="1">
    <location>
        <begin position="372"/>
        <end position="391"/>
    </location>
</feature>
<feature type="region of interest" description="Disordered" evidence="1">
    <location>
        <begin position="113"/>
        <end position="140"/>
    </location>
</feature>
<feature type="compositionally biased region" description="Basic and acidic residues" evidence="1">
    <location>
        <begin position="373"/>
        <end position="382"/>
    </location>
</feature>
<dbReference type="InterPro" id="IPR025676">
    <property type="entry name" value="Clr5_dom"/>
</dbReference>
<dbReference type="PANTHER" id="PTHR38788">
    <property type="entry name" value="CLR5 DOMAIN-CONTAINING PROTEIN"/>
    <property type="match status" value="1"/>
</dbReference>
<keyword evidence="4" id="KW-1185">Reference proteome</keyword>
<evidence type="ECO:0000259" key="2">
    <source>
        <dbReference type="Pfam" id="PF14420"/>
    </source>
</evidence>
<name>A0ABR2VJG9_9PEZI</name>
<proteinExistence type="predicted"/>
<accession>A0ABR2VJG9</accession>
<comment type="caution">
    <text evidence="3">The sequence shown here is derived from an EMBL/GenBank/DDBJ whole genome shotgun (WGS) entry which is preliminary data.</text>
</comment>
<evidence type="ECO:0000313" key="4">
    <source>
        <dbReference type="Proteomes" id="UP001408356"/>
    </source>
</evidence>
<evidence type="ECO:0000313" key="3">
    <source>
        <dbReference type="EMBL" id="KAK9426778.1"/>
    </source>
</evidence>
<reference evidence="3 4" key="1">
    <citation type="journal article" date="2024" name="J. Plant Pathol.">
        <title>Sequence and assembly of the genome of Seiridium unicorne, isolate CBS 538.82, causal agent of cypress canker disease.</title>
        <authorList>
            <person name="Scali E."/>
            <person name="Rocca G.D."/>
            <person name="Danti R."/>
            <person name="Garbelotto M."/>
            <person name="Barberini S."/>
            <person name="Baroncelli R."/>
            <person name="Emiliani G."/>
        </authorList>
    </citation>
    <scope>NUCLEOTIDE SEQUENCE [LARGE SCALE GENOMIC DNA]</scope>
    <source>
        <strain evidence="3 4">BM-138-508</strain>
    </source>
</reference>
<dbReference type="Pfam" id="PF14420">
    <property type="entry name" value="Clr5"/>
    <property type="match status" value="1"/>
</dbReference>
<protein>
    <submittedName>
        <fullName evidence="3">Clr5 domain-containing protein</fullName>
    </submittedName>
</protein>
<sequence>MLDVAAKRTVYASEEDWERHKDTVIRLYWNENRILREVMDTMKRDYGFNGTTRMYKSRFKKWGLVKNMSRQEASRITSKLHATGTDPVIPLVHGREIGSNRLKQDIERARREQSMTFDNVDSSRRPPIISPGSLSHRLRPPRSLAEAELAIRSGLSYTRYSFETGSWDLPIGDFVTRMDNTAAWWLDARKAAALLETRVDYRSAFAQIDACLNRYVELLVQPDPSFVTASLSVILQLGETNRELAESILKYVAGLTAIKLGPNHPLAALWAYLRSLGLSQMRQAAVMTMKAHYNMLEYNMQANHQSDEAWDSYPAKEPESYNKFPKQMTESSTFTTIMQDVENNSKSEIDKAYIDWSRKMLSYYLQKGSQSAESKEGIKQKGQEATSGGYSQDDYLRARHRSVSGMTELMACWLTTARRS</sequence>
<dbReference type="Proteomes" id="UP001408356">
    <property type="component" value="Unassembled WGS sequence"/>
</dbReference>
<evidence type="ECO:0000256" key="1">
    <source>
        <dbReference type="SAM" id="MobiDB-lite"/>
    </source>
</evidence>
<organism evidence="3 4">
    <name type="scientific">Seiridium unicorne</name>
    <dbReference type="NCBI Taxonomy" id="138068"/>
    <lineage>
        <taxon>Eukaryota</taxon>
        <taxon>Fungi</taxon>
        <taxon>Dikarya</taxon>
        <taxon>Ascomycota</taxon>
        <taxon>Pezizomycotina</taxon>
        <taxon>Sordariomycetes</taxon>
        <taxon>Xylariomycetidae</taxon>
        <taxon>Amphisphaeriales</taxon>
        <taxon>Sporocadaceae</taxon>
        <taxon>Seiridium</taxon>
    </lineage>
</organism>